<name>A0AA43Q8L2_9GAMM</name>
<evidence type="ECO:0000313" key="2">
    <source>
        <dbReference type="Proteomes" id="UP001160519"/>
    </source>
</evidence>
<evidence type="ECO:0008006" key="3">
    <source>
        <dbReference type="Google" id="ProtNLM"/>
    </source>
</evidence>
<organism evidence="1 2">
    <name type="scientific">Candidatus Methylobacter titanis</name>
    <dbReference type="NCBI Taxonomy" id="3053457"/>
    <lineage>
        <taxon>Bacteria</taxon>
        <taxon>Pseudomonadati</taxon>
        <taxon>Pseudomonadota</taxon>
        <taxon>Gammaproteobacteria</taxon>
        <taxon>Methylococcales</taxon>
        <taxon>Methylococcaceae</taxon>
        <taxon>Methylobacter</taxon>
    </lineage>
</organism>
<dbReference type="Proteomes" id="UP001160519">
    <property type="component" value="Unassembled WGS sequence"/>
</dbReference>
<dbReference type="Pfam" id="PF11848">
    <property type="entry name" value="DUF3368"/>
    <property type="match status" value="1"/>
</dbReference>
<dbReference type="InterPro" id="IPR021799">
    <property type="entry name" value="PIN-like_prokaryotic"/>
</dbReference>
<keyword evidence="2" id="KW-1185">Reference proteome</keyword>
<accession>A0AA43Q8L2</accession>
<proteinExistence type="predicted"/>
<dbReference type="AlphaFoldDB" id="A0AA43Q8L2"/>
<sequence length="190" mass="21705">MEFDPTKFSMMAVSDTCSVWNILSSRKLFQATKAAKLHFCITPMVLYECLYKPRSSITPEKSELITRLEKAQADGAFPIQECELEDLVELARQAPSGLGSGEMSCIAMAYRIRSIAFMTDEKKARKFASGKLSLVVETTPKLYGWLHYKLFLSDGDHDDVIREHEYYEKMPLTKFFAVAFEEALRCRLMS</sequence>
<evidence type="ECO:0000313" key="1">
    <source>
        <dbReference type="EMBL" id="MDI1231739.1"/>
    </source>
</evidence>
<protein>
    <recommendedName>
        <fullName evidence="3">PIN domain-containing protein</fullName>
    </recommendedName>
</protein>
<reference evidence="1" key="1">
    <citation type="submission" date="2023-01" db="EMBL/GenBank/DDBJ databases">
        <title>Biogeochemical cycle of methane in antarctic sediments.</title>
        <authorList>
            <person name="Roldan D.M."/>
            <person name="Menes R.J."/>
        </authorList>
    </citation>
    <scope>NUCLEOTIDE SEQUENCE [LARGE SCALE GENOMIC DNA]</scope>
    <source>
        <strain evidence="1">K-2018 MAG008</strain>
    </source>
</reference>
<gene>
    <name evidence="1" type="ORF">PSU93_11370</name>
</gene>
<dbReference type="EMBL" id="JAQSDF010000040">
    <property type="protein sequence ID" value="MDI1231739.1"/>
    <property type="molecule type" value="Genomic_DNA"/>
</dbReference>
<comment type="caution">
    <text evidence="1">The sequence shown here is derived from an EMBL/GenBank/DDBJ whole genome shotgun (WGS) entry which is preliminary data.</text>
</comment>